<dbReference type="InterPro" id="IPR011992">
    <property type="entry name" value="EF-hand-dom_pair"/>
</dbReference>
<dbReference type="PANTHER" id="PTHR46819:SF1">
    <property type="entry name" value="EF-HAND CALCIUM-BINDING DOMAIN-CONTAINING PROTEIN 7"/>
    <property type="match status" value="1"/>
</dbReference>
<gene>
    <name evidence="7" type="ORF">DDB_G0287601</name>
</gene>
<reference evidence="7 8" key="1">
    <citation type="journal article" date="2005" name="Nature">
        <title>The genome of the social amoeba Dictyostelium discoideum.</title>
        <authorList>
            <consortium name="The Dictyostelium discoideum Sequencing Consortium"/>
            <person name="Eichinger L."/>
            <person name="Pachebat J.A."/>
            <person name="Glockner G."/>
            <person name="Rajandream M.A."/>
            <person name="Sucgang R."/>
            <person name="Berriman M."/>
            <person name="Song J."/>
            <person name="Olsen R."/>
            <person name="Szafranski K."/>
            <person name="Xu Q."/>
            <person name="Tunggal B."/>
            <person name="Kummerfeld S."/>
            <person name="Madera M."/>
            <person name="Konfortov B.A."/>
            <person name="Rivero F."/>
            <person name="Bankier A.T."/>
            <person name="Lehmann R."/>
            <person name="Hamlin N."/>
            <person name="Davies R."/>
            <person name="Gaudet P."/>
            <person name="Fey P."/>
            <person name="Pilcher K."/>
            <person name="Chen G."/>
            <person name="Saunders D."/>
            <person name="Sodergren E."/>
            <person name="Davis P."/>
            <person name="Kerhornou A."/>
            <person name="Nie X."/>
            <person name="Hall N."/>
            <person name="Anjard C."/>
            <person name="Hemphill L."/>
            <person name="Bason N."/>
            <person name="Farbrother P."/>
            <person name="Desany B."/>
            <person name="Just E."/>
            <person name="Morio T."/>
            <person name="Rost R."/>
            <person name="Churcher C."/>
            <person name="Cooper J."/>
            <person name="Haydock S."/>
            <person name="van Driessche N."/>
            <person name="Cronin A."/>
            <person name="Goodhead I."/>
            <person name="Muzny D."/>
            <person name="Mourier T."/>
            <person name="Pain A."/>
            <person name="Lu M."/>
            <person name="Harper D."/>
            <person name="Lindsay R."/>
            <person name="Hauser H."/>
            <person name="James K."/>
            <person name="Quiles M."/>
            <person name="Madan Babu M."/>
            <person name="Saito T."/>
            <person name="Buchrieser C."/>
            <person name="Wardroper A."/>
            <person name="Felder M."/>
            <person name="Thangavelu M."/>
            <person name="Johnson D."/>
            <person name="Knights A."/>
            <person name="Loulseged H."/>
            <person name="Mungall K."/>
            <person name="Oliver K."/>
            <person name="Price C."/>
            <person name="Quail M.A."/>
            <person name="Urushihara H."/>
            <person name="Hernandez J."/>
            <person name="Rabbinowitsch E."/>
            <person name="Steffen D."/>
            <person name="Sanders M."/>
            <person name="Ma J."/>
            <person name="Kohara Y."/>
            <person name="Sharp S."/>
            <person name="Simmonds M."/>
            <person name="Spiegler S."/>
            <person name="Tivey A."/>
            <person name="Sugano S."/>
            <person name="White B."/>
            <person name="Walker D."/>
            <person name="Woodward J."/>
            <person name="Winckler T."/>
            <person name="Tanaka Y."/>
            <person name="Shaulsky G."/>
            <person name="Schleicher M."/>
            <person name="Weinstock G."/>
            <person name="Rosenthal A."/>
            <person name="Cox E.C."/>
            <person name="Chisholm R.L."/>
            <person name="Gibbs R."/>
            <person name="Loomis W.F."/>
            <person name="Platzer M."/>
            <person name="Kay R.R."/>
            <person name="Williams J."/>
            <person name="Dear P.H."/>
            <person name="Noegel A.A."/>
            <person name="Barrell B."/>
            <person name="Kuspa A."/>
        </authorList>
    </citation>
    <scope>NUCLEOTIDE SEQUENCE [LARGE SCALE GENOMIC DNA]</scope>
    <source>
        <strain evidence="7 8">AX4</strain>
    </source>
</reference>
<evidence type="ECO:0000256" key="2">
    <source>
        <dbReference type="ARBA" id="ARBA00022723"/>
    </source>
</evidence>
<dbReference type="Gene3D" id="1.10.238.10">
    <property type="entry name" value="EF-hand"/>
    <property type="match status" value="1"/>
</dbReference>
<proteinExistence type="predicted"/>
<dbReference type="Pfam" id="PF13499">
    <property type="entry name" value="EF-hand_7"/>
    <property type="match status" value="1"/>
</dbReference>
<dbReference type="GO" id="GO:0005509">
    <property type="term" value="F:calcium ion binding"/>
    <property type="evidence" value="ECO:0007669"/>
    <property type="project" value="InterPro"/>
</dbReference>
<comment type="subcellular location">
    <subcellularLocation>
        <location evidence="1">Membrane</location>
    </subcellularLocation>
</comment>
<evidence type="ECO:0000256" key="3">
    <source>
        <dbReference type="ARBA" id="ARBA00022737"/>
    </source>
</evidence>
<sequence length="132" mass="15511">MGKKINVFELIDEEDGYFSSKAEEALKEIFSRYDKDGDQCLSDDELDDFAIGCNGKPFDKASVSEIKECFDCFDERLTIKGFMEMYYMQTISEPAETWKDIEKHGYDRQCNLIKNKEENKKDEQEEKEEPKI</sequence>
<dbReference type="eggNOG" id="ENOG502S8FY">
    <property type="taxonomic scope" value="Eukaryota"/>
</dbReference>
<dbReference type="VEuPathDB" id="AmoebaDB:DDB_G0287601"/>
<evidence type="ECO:0000256" key="1">
    <source>
        <dbReference type="ARBA" id="ARBA00004370"/>
    </source>
</evidence>
<dbReference type="GeneID" id="8626206"/>
<evidence type="ECO:0000256" key="5">
    <source>
        <dbReference type="ARBA" id="ARBA00023136"/>
    </source>
</evidence>
<keyword evidence="5" id="KW-0472">Membrane</keyword>
<dbReference type="EMBL" id="AAFI02000103">
    <property type="protein sequence ID" value="EAL63609.1"/>
    <property type="molecule type" value="Genomic_DNA"/>
</dbReference>
<protein>
    <recommendedName>
        <fullName evidence="6">EF-hand domain-containing protein</fullName>
    </recommendedName>
</protein>
<dbReference type="SMR" id="Q54K53"/>
<dbReference type="GO" id="GO:0016020">
    <property type="term" value="C:membrane"/>
    <property type="evidence" value="ECO:0007669"/>
    <property type="project" value="UniProtKB-SubCell"/>
</dbReference>
<dbReference type="PaxDb" id="44689-DDB0187539"/>
<dbReference type="PANTHER" id="PTHR46819">
    <property type="entry name" value="EF-HAND CALCIUM-BINDING DOMAIN-CONTAINING PROTEIN 7"/>
    <property type="match status" value="1"/>
</dbReference>
<evidence type="ECO:0000259" key="6">
    <source>
        <dbReference type="PROSITE" id="PS50222"/>
    </source>
</evidence>
<dbReference type="HOGENOM" id="CLU_103874_2_0_1"/>
<keyword evidence="3" id="KW-0677">Repeat</keyword>
<dbReference type="InParanoid" id="Q54K53"/>
<dbReference type="OMA" id="DEIMEFM"/>
<keyword evidence="8" id="KW-1185">Reference proteome</keyword>
<evidence type="ECO:0000313" key="7">
    <source>
        <dbReference type="EMBL" id="EAL63609.1"/>
    </source>
</evidence>
<dbReference type="InterPro" id="IPR052266">
    <property type="entry name" value="Miro-EF-hand_domain"/>
</dbReference>
<dbReference type="dictyBase" id="DDB_G0287601"/>
<name>Q54K53_DICDI</name>
<dbReference type="PROSITE" id="PS00018">
    <property type="entry name" value="EF_HAND_1"/>
    <property type="match status" value="1"/>
</dbReference>
<dbReference type="Proteomes" id="UP000002195">
    <property type="component" value="Unassembled WGS sequence"/>
</dbReference>
<accession>Q54K53</accession>
<dbReference type="AlphaFoldDB" id="Q54K53"/>
<comment type="caution">
    <text evidence="7">The sequence shown here is derived from an EMBL/GenBank/DDBJ whole genome shotgun (WGS) entry which is preliminary data.</text>
</comment>
<dbReference type="PhylomeDB" id="Q54K53"/>
<dbReference type="KEGG" id="ddi:DDB_G0287601"/>
<dbReference type="RefSeq" id="XP_637111.1">
    <property type="nucleotide sequence ID" value="XM_632019.1"/>
</dbReference>
<dbReference type="InterPro" id="IPR002048">
    <property type="entry name" value="EF_hand_dom"/>
</dbReference>
<evidence type="ECO:0000256" key="4">
    <source>
        <dbReference type="ARBA" id="ARBA00022837"/>
    </source>
</evidence>
<organism evidence="7 8">
    <name type="scientific">Dictyostelium discoideum</name>
    <name type="common">Social amoeba</name>
    <dbReference type="NCBI Taxonomy" id="44689"/>
    <lineage>
        <taxon>Eukaryota</taxon>
        <taxon>Amoebozoa</taxon>
        <taxon>Evosea</taxon>
        <taxon>Eumycetozoa</taxon>
        <taxon>Dictyostelia</taxon>
        <taxon>Dictyosteliales</taxon>
        <taxon>Dictyosteliaceae</taxon>
        <taxon>Dictyostelium</taxon>
    </lineage>
</organism>
<keyword evidence="2" id="KW-0479">Metal-binding</keyword>
<dbReference type="InterPro" id="IPR018247">
    <property type="entry name" value="EF_Hand_1_Ca_BS"/>
</dbReference>
<keyword evidence="4" id="KW-0106">Calcium</keyword>
<feature type="domain" description="EF-hand" evidence="6">
    <location>
        <begin position="21"/>
        <end position="56"/>
    </location>
</feature>
<dbReference type="PROSITE" id="PS50222">
    <property type="entry name" value="EF_HAND_2"/>
    <property type="match status" value="1"/>
</dbReference>
<dbReference type="STRING" id="44689.Q54K53"/>
<evidence type="ECO:0000313" key="8">
    <source>
        <dbReference type="Proteomes" id="UP000002195"/>
    </source>
</evidence>
<dbReference type="SUPFAM" id="SSF47473">
    <property type="entry name" value="EF-hand"/>
    <property type="match status" value="1"/>
</dbReference>